<dbReference type="Proteomes" id="UP000694553">
    <property type="component" value="Unassembled WGS sequence"/>
</dbReference>
<keyword evidence="3" id="KW-0963">Cytoplasm</keyword>
<keyword evidence="4" id="KW-0539">Nucleus</keyword>
<evidence type="ECO:0000256" key="3">
    <source>
        <dbReference type="ARBA" id="ARBA00022490"/>
    </source>
</evidence>
<name>A0A8U7NAG4_CORMO</name>
<dbReference type="Gene3D" id="4.10.1050.10">
    <property type="entry name" value="At2g23090-like"/>
    <property type="match status" value="1"/>
</dbReference>
<dbReference type="Ensembl" id="ENSCMUT00000006283.2">
    <property type="protein sequence ID" value="ENSCMUP00000005830.2"/>
    <property type="gene ID" value="ENSCMUG00000003876.2"/>
</dbReference>
<evidence type="ECO:0000256" key="4">
    <source>
        <dbReference type="ARBA" id="ARBA00023242"/>
    </source>
</evidence>
<dbReference type="GO" id="GO:0005634">
    <property type="term" value="C:nucleus"/>
    <property type="evidence" value="ECO:0007669"/>
    <property type="project" value="UniProtKB-SubCell"/>
</dbReference>
<evidence type="ECO:0000256" key="2">
    <source>
        <dbReference type="ARBA" id="ARBA00004496"/>
    </source>
</evidence>
<feature type="region of interest" description="Disordered" evidence="5">
    <location>
        <begin position="1"/>
        <end position="30"/>
    </location>
</feature>
<protein>
    <submittedName>
        <fullName evidence="6">Uncharacterized protein</fullName>
    </submittedName>
</protein>
<feature type="compositionally biased region" description="Basic and acidic residues" evidence="5">
    <location>
        <begin position="17"/>
        <end position="30"/>
    </location>
</feature>
<reference evidence="6" key="2">
    <citation type="submission" date="2025-08" db="UniProtKB">
        <authorList>
            <consortium name="Ensembl"/>
        </authorList>
    </citation>
    <scope>IDENTIFICATION</scope>
</reference>
<feature type="compositionally biased region" description="Low complexity" evidence="5">
    <location>
        <begin position="1"/>
        <end position="13"/>
    </location>
</feature>
<evidence type="ECO:0000256" key="5">
    <source>
        <dbReference type="SAM" id="MobiDB-lite"/>
    </source>
</evidence>
<dbReference type="Pfam" id="PF04419">
    <property type="entry name" value="SERF-like_N"/>
    <property type="match status" value="1"/>
</dbReference>
<sequence>MARGQQKIQSQQKNAKKQAEQKKKQGHDQKAAAKAALIYTCTVCRVKS</sequence>
<dbReference type="InterPro" id="IPR026939">
    <property type="entry name" value="ZNF706/At2g23090_sf"/>
</dbReference>
<evidence type="ECO:0000313" key="6">
    <source>
        <dbReference type="Ensembl" id="ENSCMUP00000005830.2"/>
    </source>
</evidence>
<dbReference type="InterPro" id="IPR007513">
    <property type="entry name" value="SERF-like_N"/>
</dbReference>
<dbReference type="SUPFAM" id="SSF118359">
    <property type="entry name" value="Expressed protein At2g23090/F21P24.15"/>
    <property type="match status" value="1"/>
</dbReference>
<reference evidence="6" key="3">
    <citation type="submission" date="2025-09" db="UniProtKB">
        <authorList>
            <consortium name="Ensembl"/>
        </authorList>
    </citation>
    <scope>IDENTIFICATION</scope>
</reference>
<organism evidence="6 7">
    <name type="scientific">Corvus moneduloides</name>
    <name type="common">New Caledonian crow</name>
    <dbReference type="NCBI Taxonomy" id="1196302"/>
    <lineage>
        <taxon>Eukaryota</taxon>
        <taxon>Metazoa</taxon>
        <taxon>Chordata</taxon>
        <taxon>Craniata</taxon>
        <taxon>Vertebrata</taxon>
        <taxon>Euteleostomi</taxon>
        <taxon>Archelosauria</taxon>
        <taxon>Archosauria</taxon>
        <taxon>Dinosauria</taxon>
        <taxon>Saurischia</taxon>
        <taxon>Theropoda</taxon>
        <taxon>Coelurosauria</taxon>
        <taxon>Aves</taxon>
        <taxon>Neognathae</taxon>
        <taxon>Neoaves</taxon>
        <taxon>Telluraves</taxon>
        <taxon>Australaves</taxon>
        <taxon>Passeriformes</taxon>
        <taxon>Corvoidea</taxon>
        <taxon>Corvidae</taxon>
        <taxon>Corvus</taxon>
    </lineage>
</organism>
<dbReference type="GO" id="GO:0005737">
    <property type="term" value="C:cytoplasm"/>
    <property type="evidence" value="ECO:0007669"/>
    <property type="project" value="UniProtKB-SubCell"/>
</dbReference>
<comment type="subcellular location">
    <subcellularLocation>
        <location evidence="2">Cytoplasm</location>
    </subcellularLocation>
    <subcellularLocation>
        <location evidence="1">Nucleus</location>
    </subcellularLocation>
</comment>
<evidence type="ECO:0000313" key="7">
    <source>
        <dbReference type="Proteomes" id="UP000694553"/>
    </source>
</evidence>
<accession>A0A8U7NAG4</accession>
<evidence type="ECO:0000256" key="1">
    <source>
        <dbReference type="ARBA" id="ARBA00004123"/>
    </source>
</evidence>
<proteinExistence type="predicted"/>
<dbReference type="InterPro" id="IPR045230">
    <property type="entry name" value="MBS1/2-like"/>
</dbReference>
<keyword evidence="7" id="KW-1185">Reference proteome</keyword>
<dbReference type="PANTHER" id="PTHR21213">
    <property type="entry name" value="GEO09665P1-RELATED"/>
    <property type="match status" value="1"/>
</dbReference>
<dbReference type="AlphaFoldDB" id="A0A8U7NAG4"/>
<reference evidence="7" key="1">
    <citation type="submission" date="2019-10" db="EMBL/GenBank/DDBJ databases">
        <title>Corvus moneduloides (New Caledonian crow) genome, bCorMon1, primary haplotype.</title>
        <authorList>
            <person name="Rutz C."/>
            <person name="Fungtammasan C."/>
            <person name="Mountcastle J."/>
            <person name="Formenti G."/>
            <person name="Chow W."/>
            <person name="Howe K."/>
            <person name="Steele M.P."/>
            <person name="Fernandes J."/>
            <person name="Gilbert M.T.P."/>
            <person name="Fedrigo O."/>
            <person name="Jarvis E.D."/>
            <person name="Gemmell N."/>
        </authorList>
    </citation>
    <scope>NUCLEOTIDE SEQUENCE [LARGE SCALE GENOMIC DNA]</scope>
</reference>
<dbReference type="PANTHER" id="PTHR21213:SF0">
    <property type="entry name" value="ZINC FINGER PROTEIN 706"/>
    <property type="match status" value="1"/>
</dbReference>